<sequence>MARVDRALLMKPSPPLSRGSTTARPPTVTAKLPKLTLKSFNGNLVAWTPFWDSFKSAVHDNSSLADIDKFSYLQSLLEGRARETIAGLPLTDANYSVPVDLLKKRFGSKERITAAHMEALMSLDAVSSDHHVYDLRRLYDKAESNIRSLAALGVAVESYGALLAPVFIRKLPSEMRLTIARKVPGMDERKRLIREQGRCFLCLRPGHISKHCRSSLKCTNCNGRHHASVCMRNSKPKVGQKPPTPSSSSPVQSELNPETLPFENSKTGATFYTSAGESTLLQVARVFAFNPNEHGNRMSLFVLLDSGSQCSYVTNSVCKRLGLPSLGTKSVSIVTFGSKREFCTECHVVKIGFELKGDAHMELKLLTVGHICEPLTYEAINLNKCDHN</sequence>
<keyword evidence="1" id="KW-0863">Zinc-finger</keyword>
<dbReference type="InParanoid" id="A0A1X7SZU3"/>
<dbReference type="PANTHER" id="PTHR47331:SF1">
    <property type="entry name" value="GAG-LIKE PROTEIN"/>
    <property type="match status" value="1"/>
</dbReference>
<dbReference type="PROSITE" id="PS50158">
    <property type="entry name" value="ZF_CCHC"/>
    <property type="match status" value="1"/>
</dbReference>
<dbReference type="AlphaFoldDB" id="A0A1X7SZU3"/>
<dbReference type="EnsemblMetazoa" id="Aqu2.1.07699_001">
    <property type="protein sequence ID" value="Aqu2.1.07699_001"/>
    <property type="gene ID" value="Aqu2.1.07699"/>
</dbReference>
<dbReference type="InterPro" id="IPR001878">
    <property type="entry name" value="Znf_CCHC"/>
</dbReference>
<proteinExistence type="predicted"/>
<dbReference type="Gene3D" id="2.40.70.10">
    <property type="entry name" value="Acid Proteases"/>
    <property type="match status" value="1"/>
</dbReference>
<protein>
    <recommendedName>
        <fullName evidence="3">CCHC-type domain-containing protein</fullName>
    </recommendedName>
</protein>
<reference evidence="4" key="1">
    <citation type="submission" date="2017-05" db="UniProtKB">
        <authorList>
            <consortium name="EnsemblMetazoa"/>
        </authorList>
    </citation>
    <scope>IDENTIFICATION</scope>
</reference>
<dbReference type="Pfam" id="PF03564">
    <property type="entry name" value="DUF1759"/>
    <property type="match status" value="1"/>
</dbReference>
<evidence type="ECO:0000256" key="1">
    <source>
        <dbReference type="PROSITE-ProRule" id="PRU00047"/>
    </source>
</evidence>
<organism evidence="4">
    <name type="scientific">Amphimedon queenslandica</name>
    <name type="common">Sponge</name>
    <dbReference type="NCBI Taxonomy" id="400682"/>
    <lineage>
        <taxon>Eukaryota</taxon>
        <taxon>Metazoa</taxon>
        <taxon>Porifera</taxon>
        <taxon>Demospongiae</taxon>
        <taxon>Heteroscleromorpha</taxon>
        <taxon>Haplosclerida</taxon>
        <taxon>Niphatidae</taxon>
        <taxon>Amphimedon</taxon>
    </lineage>
</organism>
<evidence type="ECO:0000313" key="4">
    <source>
        <dbReference type="EnsemblMetazoa" id="Aqu2.1.07699_001"/>
    </source>
</evidence>
<dbReference type="InterPro" id="IPR021109">
    <property type="entry name" value="Peptidase_aspartic_dom_sf"/>
</dbReference>
<dbReference type="OrthoDB" id="5989166at2759"/>
<dbReference type="PANTHER" id="PTHR47331">
    <property type="entry name" value="PHD-TYPE DOMAIN-CONTAINING PROTEIN"/>
    <property type="match status" value="1"/>
</dbReference>
<feature type="domain" description="CCHC-type" evidence="3">
    <location>
        <begin position="198"/>
        <end position="214"/>
    </location>
</feature>
<evidence type="ECO:0000259" key="3">
    <source>
        <dbReference type="PROSITE" id="PS50158"/>
    </source>
</evidence>
<keyword evidence="1" id="KW-0479">Metal-binding</keyword>
<feature type="region of interest" description="Disordered" evidence="2">
    <location>
        <begin position="232"/>
        <end position="263"/>
    </location>
</feature>
<evidence type="ECO:0000256" key="2">
    <source>
        <dbReference type="SAM" id="MobiDB-lite"/>
    </source>
</evidence>
<feature type="compositionally biased region" description="Polar residues" evidence="2">
    <location>
        <begin position="251"/>
        <end position="263"/>
    </location>
</feature>
<dbReference type="OMA" id="GHICEPL"/>
<dbReference type="GO" id="GO:0008270">
    <property type="term" value="F:zinc ion binding"/>
    <property type="evidence" value="ECO:0007669"/>
    <property type="project" value="UniProtKB-KW"/>
</dbReference>
<dbReference type="InterPro" id="IPR005312">
    <property type="entry name" value="DUF1759"/>
</dbReference>
<dbReference type="Gene3D" id="4.10.60.10">
    <property type="entry name" value="Zinc finger, CCHC-type"/>
    <property type="match status" value="1"/>
</dbReference>
<dbReference type="eggNOG" id="ENOG502SEF2">
    <property type="taxonomic scope" value="Eukaryota"/>
</dbReference>
<keyword evidence="1" id="KW-0862">Zinc</keyword>
<accession>A0A1X7SZU3</accession>
<dbReference type="GO" id="GO:0003676">
    <property type="term" value="F:nucleic acid binding"/>
    <property type="evidence" value="ECO:0007669"/>
    <property type="project" value="InterPro"/>
</dbReference>
<name>A0A1X7SZU3_AMPQE</name>